<evidence type="ECO:0000313" key="3">
    <source>
        <dbReference type="EMBL" id="MBD1599700.1"/>
    </source>
</evidence>
<proteinExistence type="predicted"/>
<dbReference type="EMBL" id="JAAOCA010000015">
    <property type="protein sequence ID" value="MBD1599700.1"/>
    <property type="molecule type" value="Genomic_DNA"/>
</dbReference>
<feature type="chain" id="PRO_5045209420" evidence="1">
    <location>
        <begin position="20"/>
        <end position="151"/>
    </location>
</feature>
<gene>
    <name evidence="3" type="ORF">HAQ05_13425</name>
</gene>
<dbReference type="InterPro" id="IPR007893">
    <property type="entry name" value="Spore_coat_U/FanG"/>
</dbReference>
<evidence type="ECO:0000313" key="4">
    <source>
        <dbReference type="Proteomes" id="UP000805841"/>
    </source>
</evidence>
<comment type="caution">
    <text evidence="3">The sequence shown here is derived from an EMBL/GenBank/DDBJ whole genome shotgun (WGS) entry which is preliminary data.</text>
</comment>
<keyword evidence="4" id="KW-1185">Reference proteome</keyword>
<reference evidence="3 4" key="1">
    <citation type="journal article" date="2020" name="Insects">
        <title>Bacteria Belonging to Pseudomonas typographi sp. nov. from the Bark Beetle Ips typographus Have Genomic Potential to Aid in the Host Ecology.</title>
        <authorList>
            <person name="Peral-Aranega E."/>
            <person name="Saati-Santamaria Z."/>
            <person name="Kolarik M."/>
            <person name="Rivas R."/>
            <person name="Garcia-Fraile P."/>
        </authorList>
    </citation>
    <scope>NUCLEOTIDE SEQUENCE [LARGE SCALE GENOMIC DNA]</scope>
    <source>
        <strain evidence="3 4">CA3A</strain>
    </source>
</reference>
<name>A0ABR7Z2I0_9PSED</name>
<evidence type="ECO:0000256" key="1">
    <source>
        <dbReference type="SAM" id="SignalP"/>
    </source>
</evidence>
<keyword evidence="3" id="KW-0167">Capsid protein</keyword>
<dbReference type="SMART" id="SM00972">
    <property type="entry name" value="SCPU"/>
    <property type="match status" value="1"/>
</dbReference>
<keyword evidence="1" id="KW-0732">Signal</keyword>
<organism evidence="3 4">
    <name type="scientific">Pseudomonas typographi</name>
    <dbReference type="NCBI Taxonomy" id="2715964"/>
    <lineage>
        <taxon>Bacteria</taxon>
        <taxon>Pseudomonadati</taxon>
        <taxon>Pseudomonadota</taxon>
        <taxon>Gammaproteobacteria</taxon>
        <taxon>Pseudomonadales</taxon>
        <taxon>Pseudomonadaceae</taxon>
        <taxon>Pseudomonas</taxon>
    </lineage>
</organism>
<feature type="domain" description="Spore coat protein U/FanG" evidence="2">
    <location>
        <begin position="15"/>
        <end position="144"/>
    </location>
</feature>
<sequence>MKPFALFMLIALCSAKAFAYTCSIAVTPLNFGVVEGVAGRQQQSTSTITVVCQTDASAANVSYEILLDDTTGSANRRMDSADGHTEYQLYTSNTYQQVWGGGGSGGTISDSYSLAAHSSVSRTYTVYARMHPGRTDSPGLYSDVGVVRLVY</sequence>
<evidence type="ECO:0000259" key="2">
    <source>
        <dbReference type="Pfam" id="PF05229"/>
    </source>
</evidence>
<feature type="signal peptide" evidence="1">
    <location>
        <begin position="1"/>
        <end position="19"/>
    </location>
</feature>
<accession>A0ABR7Z2I0</accession>
<dbReference type="Proteomes" id="UP000805841">
    <property type="component" value="Unassembled WGS sequence"/>
</dbReference>
<keyword evidence="3" id="KW-0946">Virion</keyword>
<dbReference type="Pfam" id="PF05229">
    <property type="entry name" value="SCPU"/>
    <property type="match status" value="1"/>
</dbReference>
<protein>
    <submittedName>
        <fullName evidence="3">Spore coat protein U domain-containing protein</fullName>
    </submittedName>
</protein>
<dbReference type="RefSeq" id="WP_190421356.1">
    <property type="nucleotide sequence ID" value="NZ_JAAOCA010000015.1"/>
</dbReference>